<name>A0A376M029_ECOLX</name>
<proteinExistence type="predicted"/>
<dbReference type="Pfam" id="PF07471">
    <property type="entry name" value="Phage_Nu1"/>
    <property type="match status" value="1"/>
</dbReference>
<protein>
    <submittedName>
        <fullName evidence="1">Putative phage DNA packaging protein</fullName>
    </submittedName>
</protein>
<dbReference type="AlphaFoldDB" id="A0A376M029"/>
<organism evidence="1 2">
    <name type="scientific">Escherichia coli</name>
    <dbReference type="NCBI Taxonomy" id="562"/>
    <lineage>
        <taxon>Bacteria</taxon>
        <taxon>Pseudomonadati</taxon>
        <taxon>Pseudomonadota</taxon>
        <taxon>Gammaproteobacteria</taxon>
        <taxon>Enterobacterales</taxon>
        <taxon>Enterobacteriaceae</taxon>
        <taxon>Escherichia</taxon>
    </lineage>
</organism>
<gene>
    <name evidence="1" type="ORF">NCTC7928_00384</name>
</gene>
<sequence>MYFDVINVKKFNDIKWFCKNTWLLYRFLSMTYGEEMAFLLNKSDMASSIGISVQAFDKWGVPPVERRGREVFYDVKTVLEIDRERRQYNQRTPDDGGDLEERLLRARAELTEEQAVAQKLKNQVTEGKLIDSDFCVFALSKLAMALSSTLDSIPLSMQRQFPDLTPRHIDHLKTLIAKGANQCARAGDKLPDLLDEYIRATTE</sequence>
<reference evidence="1 2" key="1">
    <citation type="submission" date="2018-06" db="EMBL/GenBank/DDBJ databases">
        <authorList>
            <consortium name="Pathogen Informatics"/>
            <person name="Doyle S."/>
        </authorList>
    </citation>
    <scope>NUCLEOTIDE SEQUENCE [LARGE SCALE GENOMIC DNA]</scope>
    <source>
        <strain evidence="1 2">NCTC7928</strain>
    </source>
</reference>
<dbReference type="Proteomes" id="UP000254877">
    <property type="component" value="Unassembled WGS sequence"/>
</dbReference>
<accession>A0A376M029</accession>
<dbReference type="InterPro" id="IPR010906">
    <property type="entry name" value="Phage_lambda_Nu1_terminase-ssu"/>
</dbReference>
<evidence type="ECO:0000313" key="2">
    <source>
        <dbReference type="Proteomes" id="UP000254877"/>
    </source>
</evidence>
<dbReference type="EMBL" id="UGAB01000002">
    <property type="protein sequence ID" value="STF39698.1"/>
    <property type="molecule type" value="Genomic_DNA"/>
</dbReference>
<evidence type="ECO:0000313" key="1">
    <source>
        <dbReference type="EMBL" id="STF39698.1"/>
    </source>
</evidence>